<dbReference type="Proteomes" id="UP001169760">
    <property type="component" value="Unassembled WGS sequence"/>
</dbReference>
<comment type="caution">
    <text evidence="2">The sequence shown here is derived from an EMBL/GenBank/DDBJ whole genome shotgun (WGS) entry which is preliminary data.</text>
</comment>
<organism evidence="2 3">
    <name type="scientific">Saccharophagus degradans</name>
    <dbReference type="NCBI Taxonomy" id="86304"/>
    <lineage>
        <taxon>Bacteria</taxon>
        <taxon>Pseudomonadati</taxon>
        <taxon>Pseudomonadota</taxon>
        <taxon>Gammaproteobacteria</taxon>
        <taxon>Cellvibrionales</taxon>
        <taxon>Cellvibrionaceae</taxon>
        <taxon>Saccharophagus</taxon>
    </lineage>
</organism>
<accession>A0AAW7XB33</accession>
<dbReference type="EMBL" id="JAUOPB010000017">
    <property type="protein sequence ID" value="MDO6424754.1"/>
    <property type="molecule type" value="Genomic_DNA"/>
</dbReference>
<reference evidence="2" key="1">
    <citation type="submission" date="2023-07" db="EMBL/GenBank/DDBJ databases">
        <title>Genome content predicts the carbon catabolic preferences of heterotrophic bacteria.</title>
        <authorList>
            <person name="Gralka M."/>
        </authorList>
    </citation>
    <scope>NUCLEOTIDE SEQUENCE</scope>
    <source>
        <strain evidence="2">I3M17_2</strain>
    </source>
</reference>
<dbReference type="RefSeq" id="WP_216064909.1">
    <property type="nucleotide sequence ID" value="NZ_JAHKPP010000036.1"/>
</dbReference>
<protein>
    <submittedName>
        <fullName evidence="2">Uncharacterized protein</fullName>
    </submittedName>
</protein>
<keyword evidence="1" id="KW-0732">Signal</keyword>
<sequence length="247" mass="27462">MKNINKSLISMVAGAVLLFAGVTEARTWEFKNGPREGGWVWDKTVPGSFPGQLGSISFKNSSKYVTTRRDGKNDKVLVVKSGDRKYGPMEGGGIERANTFNTNNMEARCRMVGNTEQVRRSQASFWQDTAGPNSTEIDVFEVKPGGNFLNFLSWRNGIRVKLTENGSESHKWTSINAARNWSNFKCTTSNRNNFSCTRNGGSKKTWTKLNGSTVGNTVIIHNKPWRINQSNLSVGPVASLECDWVKN</sequence>
<proteinExistence type="predicted"/>
<name>A0AAW7XB33_9GAMM</name>
<evidence type="ECO:0000313" key="2">
    <source>
        <dbReference type="EMBL" id="MDO6424754.1"/>
    </source>
</evidence>
<feature type="chain" id="PRO_5043678593" evidence="1">
    <location>
        <begin position="26"/>
        <end position="247"/>
    </location>
</feature>
<dbReference type="AlphaFoldDB" id="A0AAW7XB33"/>
<evidence type="ECO:0000313" key="3">
    <source>
        <dbReference type="Proteomes" id="UP001169760"/>
    </source>
</evidence>
<evidence type="ECO:0000256" key="1">
    <source>
        <dbReference type="SAM" id="SignalP"/>
    </source>
</evidence>
<gene>
    <name evidence="2" type="ORF">Q4521_19850</name>
</gene>
<feature type="signal peptide" evidence="1">
    <location>
        <begin position="1"/>
        <end position="25"/>
    </location>
</feature>